<reference evidence="1 2" key="2">
    <citation type="submission" date="2018-06" db="EMBL/GenBank/DDBJ databases">
        <title>Metagenomic assembly of (sub)arctic Cyanobacteria and their associated microbiome from non-axenic cultures.</title>
        <authorList>
            <person name="Baurain D."/>
        </authorList>
    </citation>
    <scope>NUCLEOTIDE SEQUENCE [LARGE SCALE GENOMIC DNA]</scope>
    <source>
        <strain evidence="1">ULC027bin1</strain>
    </source>
</reference>
<accession>A0A2W4X5F7</accession>
<gene>
    <name evidence="1" type="ORF">DCF15_13940</name>
</gene>
<comment type="caution">
    <text evidence="1">The sequence shown here is derived from an EMBL/GenBank/DDBJ whole genome shotgun (WGS) entry which is preliminary data.</text>
</comment>
<dbReference type="EMBL" id="QBMP01000150">
    <property type="protein sequence ID" value="PZO52316.1"/>
    <property type="molecule type" value="Genomic_DNA"/>
</dbReference>
<dbReference type="Proteomes" id="UP000249794">
    <property type="component" value="Unassembled WGS sequence"/>
</dbReference>
<proteinExistence type="predicted"/>
<dbReference type="AlphaFoldDB" id="A0A2W4X5F7"/>
<sequence>MISFWLSFVPRNSVFVQKWEPNVQNLVLQRGKCTKDCKFIGIHENTAVFTKVEKILRLLLQVNKRLLSFLGTIKYL</sequence>
<evidence type="ECO:0000313" key="2">
    <source>
        <dbReference type="Proteomes" id="UP000249794"/>
    </source>
</evidence>
<reference evidence="2" key="1">
    <citation type="submission" date="2018-04" db="EMBL/GenBank/DDBJ databases">
        <authorList>
            <person name="Cornet L."/>
        </authorList>
    </citation>
    <scope>NUCLEOTIDE SEQUENCE [LARGE SCALE GENOMIC DNA]</scope>
</reference>
<organism evidence="1 2">
    <name type="scientific">Phormidesmis priestleyi</name>
    <dbReference type="NCBI Taxonomy" id="268141"/>
    <lineage>
        <taxon>Bacteria</taxon>
        <taxon>Bacillati</taxon>
        <taxon>Cyanobacteriota</taxon>
        <taxon>Cyanophyceae</taxon>
        <taxon>Leptolyngbyales</taxon>
        <taxon>Leptolyngbyaceae</taxon>
        <taxon>Phormidesmis</taxon>
    </lineage>
</organism>
<evidence type="ECO:0000313" key="1">
    <source>
        <dbReference type="EMBL" id="PZO52316.1"/>
    </source>
</evidence>
<name>A0A2W4X5F7_9CYAN</name>
<protein>
    <submittedName>
        <fullName evidence="1">Uncharacterized protein</fullName>
    </submittedName>
</protein>